<dbReference type="Proteomes" id="UP001061298">
    <property type="component" value="Plasmid punmamed2"/>
</dbReference>
<evidence type="ECO:0000256" key="2">
    <source>
        <dbReference type="ARBA" id="ARBA00022450"/>
    </source>
</evidence>
<reference evidence="6" key="1">
    <citation type="submission" date="2022-10" db="EMBL/GenBank/DDBJ databases">
        <authorList>
            <person name="Mo P."/>
        </authorList>
    </citation>
    <scope>NUCLEOTIDE SEQUENCE</scope>
    <source>
        <strain evidence="6">HUAS 13-4</strain>
        <plasmid evidence="6">punmamed2</plasmid>
    </source>
</reference>
<keyword evidence="7" id="KW-1185">Reference proteome</keyword>
<evidence type="ECO:0000256" key="4">
    <source>
        <dbReference type="SAM" id="MobiDB-lite"/>
    </source>
</evidence>
<evidence type="ECO:0000256" key="3">
    <source>
        <dbReference type="ARBA" id="ARBA00022553"/>
    </source>
</evidence>
<evidence type="ECO:0000313" key="6">
    <source>
        <dbReference type="EMBL" id="UXY24910.1"/>
    </source>
</evidence>
<dbReference type="Pfam" id="PF00550">
    <property type="entry name" value="PP-binding"/>
    <property type="match status" value="3"/>
</dbReference>
<dbReference type="SUPFAM" id="SSF53474">
    <property type="entry name" value="alpha/beta-Hydrolases"/>
    <property type="match status" value="1"/>
</dbReference>
<dbReference type="InterPro" id="IPR029058">
    <property type="entry name" value="AB_hydrolase_fold"/>
</dbReference>
<dbReference type="RefSeq" id="WP_263235146.1">
    <property type="nucleotide sequence ID" value="NZ_CP106794.1"/>
</dbReference>
<protein>
    <submittedName>
        <fullName evidence="6">Amino acid adenylation domain-containing protein</fullName>
    </submittedName>
</protein>
<dbReference type="Gene3D" id="3.40.50.12780">
    <property type="entry name" value="N-terminal domain of ligase-like"/>
    <property type="match status" value="1"/>
</dbReference>
<dbReference type="PROSITE" id="PS00012">
    <property type="entry name" value="PHOSPHOPANTETHEINE"/>
    <property type="match status" value="1"/>
</dbReference>
<dbReference type="EMBL" id="CP106794">
    <property type="protein sequence ID" value="UXY24910.1"/>
    <property type="molecule type" value="Genomic_DNA"/>
</dbReference>
<dbReference type="Gene3D" id="3.40.50.1820">
    <property type="entry name" value="alpha/beta hydrolase"/>
    <property type="match status" value="2"/>
</dbReference>
<dbReference type="InterPro" id="IPR025110">
    <property type="entry name" value="AMP-bd_C"/>
</dbReference>
<dbReference type="PROSITE" id="PS00455">
    <property type="entry name" value="AMP_BINDING"/>
    <property type="match status" value="2"/>
</dbReference>
<feature type="domain" description="Carrier" evidence="5">
    <location>
        <begin position="989"/>
        <end position="1063"/>
    </location>
</feature>
<dbReference type="CDD" id="cd19543">
    <property type="entry name" value="DCL_NRPS"/>
    <property type="match status" value="1"/>
</dbReference>
<keyword evidence="3" id="KW-0597">Phosphoprotein</keyword>
<dbReference type="Gene3D" id="2.30.38.10">
    <property type="entry name" value="Luciferase, Domain 3"/>
    <property type="match status" value="2"/>
</dbReference>
<dbReference type="PANTHER" id="PTHR45527:SF1">
    <property type="entry name" value="FATTY ACID SYNTHASE"/>
    <property type="match status" value="1"/>
</dbReference>
<geneLocation type="plasmid" evidence="6 7">
    <name>punmamed2</name>
</geneLocation>
<dbReference type="Pfam" id="PF00975">
    <property type="entry name" value="Thioesterase"/>
    <property type="match status" value="1"/>
</dbReference>
<dbReference type="InterPro" id="IPR020802">
    <property type="entry name" value="TesA-like"/>
</dbReference>
<evidence type="ECO:0000256" key="1">
    <source>
        <dbReference type="ARBA" id="ARBA00001957"/>
    </source>
</evidence>
<dbReference type="CDD" id="cd17643">
    <property type="entry name" value="A_NRPS_Cytc1-like"/>
    <property type="match status" value="1"/>
</dbReference>
<dbReference type="Gene3D" id="1.10.1200.10">
    <property type="entry name" value="ACP-like"/>
    <property type="match status" value="2"/>
</dbReference>
<dbReference type="SUPFAM" id="SSF56801">
    <property type="entry name" value="Acetyl-CoA synthetase-like"/>
    <property type="match status" value="3"/>
</dbReference>
<evidence type="ECO:0000259" key="5">
    <source>
        <dbReference type="PROSITE" id="PS50075"/>
    </source>
</evidence>
<dbReference type="InterPro" id="IPR042099">
    <property type="entry name" value="ANL_N_sf"/>
</dbReference>
<dbReference type="SUPFAM" id="SSF47336">
    <property type="entry name" value="ACP-like"/>
    <property type="match status" value="3"/>
</dbReference>
<accession>A0ABY6EE18</accession>
<proteinExistence type="predicted"/>
<feature type="domain" description="Carrier" evidence="5">
    <location>
        <begin position="3164"/>
        <end position="3239"/>
    </location>
</feature>
<keyword evidence="2" id="KW-0596">Phosphopantetheine</keyword>
<dbReference type="Gene3D" id="3.30.559.30">
    <property type="entry name" value="Nonribosomal peptide synthetase, condensation domain"/>
    <property type="match status" value="3"/>
</dbReference>
<dbReference type="Pfam" id="PF00668">
    <property type="entry name" value="Condensation"/>
    <property type="match status" value="3"/>
</dbReference>
<dbReference type="Pfam" id="PF13193">
    <property type="entry name" value="AMP-binding_C"/>
    <property type="match status" value="3"/>
</dbReference>
<dbReference type="CDD" id="cd19531">
    <property type="entry name" value="LCL_NRPS-like"/>
    <property type="match status" value="1"/>
</dbReference>
<dbReference type="Gene3D" id="3.30.300.30">
    <property type="match status" value="3"/>
</dbReference>
<dbReference type="InterPro" id="IPR006162">
    <property type="entry name" value="Ppantetheine_attach_site"/>
</dbReference>
<dbReference type="NCBIfam" id="TIGR01733">
    <property type="entry name" value="AA-adenyl-dom"/>
    <property type="match status" value="3"/>
</dbReference>
<dbReference type="NCBIfam" id="NF003417">
    <property type="entry name" value="PRK04813.1"/>
    <property type="match status" value="3"/>
</dbReference>
<dbReference type="InterPro" id="IPR001031">
    <property type="entry name" value="Thioesterase"/>
</dbReference>
<dbReference type="PROSITE" id="PS50075">
    <property type="entry name" value="CARRIER"/>
    <property type="match status" value="3"/>
</dbReference>
<dbReference type="InterPro" id="IPR036736">
    <property type="entry name" value="ACP-like_sf"/>
</dbReference>
<dbReference type="InterPro" id="IPR020806">
    <property type="entry name" value="PKS_PP-bd"/>
</dbReference>
<evidence type="ECO:0000313" key="7">
    <source>
        <dbReference type="Proteomes" id="UP001061298"/>
    </source>
</evidence>
<dbReference type="InterPro" id="IPR001242">
    <property type="entry name" value="Condensation_dom"/>
</dbReference>
<dbReference type="SMART" id="SM00824">
    <property type="entry name" value="PKS_TE"/>
    <property type="match status" value="1"/>
</dbReference>
<dbReference type="InterPro" id="IPR023213">
    <property type="entry name" value="CAT-like_dom_sf"/>
</dbReference>
<comment type="cofactor">
    <cofactor evidence="1">
        <name>pantetheine 4'-phosphate</name>
        <dbReference type="ChEBI" id="CHEBI:47942"/>
    </cofactor>
</comment>
<dbReference type="InterPro" id="IPR009081">
    <property type="entry name" value="PP-bd_ACP"/>
</dbReference>
<dbReference type="Gene3D" id="3.40.50.980">
    <property type="match status" value="4"/>
</dbReference>
<sequence>MDSAGGRDESSPRACDGPFLPLTPTQHGVWLHEQLLQGDAVYSVNRAMWLHGQLDVVALRTAFADVLRLHRVLSAVVRAEPEPGLVLAEPREDAFRVLDLSDRPDGVRRDHAHDAARAEITAPFDTTAGPLVRALLVRLSPHEHLLVLNGHHLVLDGVSAHLVERDIAAAYDHLVTGRAAPPAARAVPFEEYARRRVESTGAGSRALEEWIAALRGLPATLDLLPERPGTAASTHAAGCLSRTVAPDLALAVRKTAAEHRVTLFTMGLVAFSLVLGRYSGEERFALGTTLAGRFTTELEDTVGMLADTVPLPVDLSGDPTGGEMLSSARSAVLAALSRQDVSFAQIVDALRPERIPHRTPVFQVAIQQEEPHSGVGLFGGLRAERLWLPQELAQFELTLVITEQDDGIDLSLQYRTALFEADVIKRMLQHVVSVLARLADTPHAPASSLSALPGDQYELAVRELNAESAASTENDGSQGVGRRIDAVLRSVAEARPDGVAVVQGAEEYTYGRLWSDSRAVAAALAADGVRPGDAVGLLGTAGYEAVAAMAGILVAGGHYVPLDPMFPDDRIAHMLSVAGARHLVTAGPAVRGGSPDFRVHPVPDLIRNGQDGRDVPMAQPADLDSDLAYVIFTSGSTGDPKAVGVPHRGVLGTVLRPGSLRIGADDGMLWHLTIAFDPSVYMVWSALLTGGKVVTLEPGAQSLDNLADRLAQPDVTVAGLTPALFAVVVDHHLEALSGLRKLLVGGDVLPVRAARRMARELPGTDLVNVYGPTENSVISTASHASAWDDSRLSLPIGSPVAGTSCYVLDERLELVPPGTSGELFVGGDRLARGYLGEPALTAGRFLPDPFAAAPGARMYRTGDRVCRRPDGQLTFLGRLDNQVKIRGYRVEPGEVEAALVGHPAVRQAVVVPWDHPTAGKRLAAYLVPHPETPLDEADLRQWLVRQLPPYMVPASFRLLEEIPLNQNHKPDHLRLPAPEPTGDTAVRRAPRTAAERQLAGIFADALGAEGIGVEDDFFALGGDSLLAMRVAARAGEAGYRMTAHDVFAHHTVAGLAAVTAGRSVREASPAPAPEPRTAKGRFPRSGLDAQQLGALFRRIAAVHPQVTADGVVDIHPLSPLQSGMLFHSLDETGSRGYLRQFTFETPADIDPDALGRAWTDVARRHDALRTTCVIDGVPRPLLIVHRELDRPVTIVDLTGTTDSATGLRETLLAEMDRCVLGPAAPAHRLALVMLPQGRHRLVWTVQHLLLDGWSISLVLDELFTRYAEIAAGREETALAAPVSYRGFVEWLGLRDVGADEEFWRGVLGGVSLPTPLVLGGRGSGVGGSGVVRCVVDEGVVGRLEGVARELRVTLGSVVQAAWGLVLHRYCGLSDVVFGSVSLGRFADVPGVERMVGLLMNTVPLRVRVDDGESVGEFLSGVHERLLAVREHEHSALVDVQRWAGVPAGSSLFDSIVAFDRFTPRSGPAGSAFPPVDDDVVAPDMGCPLLLEVDAERGLSLQLVHELDSFEGETAQRVLDHLVQVLRDLSEGPDILLSKVGRTNEPARRHTPAGELPPDACLHQLFERQVRRAPDAIAVVCGEERLTYGELNERANRLAHHLRDLGVGPETIVGVSLERGPDLIPALLGVLKSGGAYVPLDPAHPVDRLTYILDETASPVVISASDAAHRLEKVYGGRLVVLDRDAAVIAGRSPENPAEGAGPGSLAYTMYTSGSTGRPKGVCLTHSQLWSLLALGDEHFGFGPEDVWALFHSYAFDVSVWEMWGALAHGGQLVVVPFDIARSPDDLLDLLVRERVTVLCQTPSAFRPLAAAATAADSRARRLSLRAVVFAGERLNPTELDPWISRFGLERPALVNMYGITETAVYSTYHRITQDDLDASGSPIGRALGEMWIHLLDEHGLPVPAGAEGEVYIGGAGVARGYLRRPALTAERFVPDPFGPPGSRRYRSGDLAREEPDGTLDFIGRIDDQVKIRGYRVELGEVQSVLAAQPGVRDAAAVVREYGPGDLRLVAYVVPEDAAGPDSEALRAALARHLPAYMVPASIVVLDALPLTVNGKLDRRALPDPGPRACRTGPILVEPRGPVEETLAVIWKEVLGLEQVGAQDNFFDLGGDSLVAIQVATRSRAAGVAVKPSQLFAAPTIAQLASAIVAAGPSRDVAAATPAVVHREPFELAGLDRTGIRQLAIAAQRQTGLMLLADAYPLSPLQAGMLFHSLYDPDPSNYVRQFLYDLKGDLDPYTFERAWTEVADRHTTLRTTFAWHDLPQPLQLVWHDAAPGLAYEDWSHLDASAREEALAELLERDCKEGFDVHGGPAHRMRLIRTGKRTHRLLWTVHHMLFDGWSVPLVLGDLIALYGGLSQDGAAPRLSEPVSYRGFVEWLGLRDVGADEEFWRGVLGGVSLPTPLVLGGRGSGVGGSGVVRCVVDEGVVGRLEGVARELRVTLGSVVQAAWGLVLHRYCGLSDVVFGSVSLGRFADVPGVERMVGLLMNTVPLRVRVDDGESVGEFLSGVHERLLAVREHEHSALVDVQRWAGVPAGSSLFDSIVVVETPNGPDGPSAGGLTLTPAQATGSPGTGYPLVLQVDAGGDLSLQLFHALDSFDGETAQRVLSHVVQVLEGLAKGPDTPVADVAVMPAAERRLVLDAWNATDAEFPSDACLQELFERQVRRTPDAVAVVCGEERVTYRELNERANRLAHHLRDLGVGPETVVGVCLEHSTELLVALWGIVKSGGAYVPLDPRHPAERRAFALTDSAAEAVVTQQTLAESFSGAAVPVVRIDVDWPRIQERSARDPQVIGNSDNLVYVMYTSGSTGRPKGVMISHRGLVNYLFWCIEGYGLDGASGAPMLGSIAFDLSVPNFFLPLIGGRDVTLLPPDDALAELAKLLGKPGDFSLLKITPAHLDVLRGELPPGAVESVRTFVVGADEMRPETAASWRRIAPGARIINEYGPTETVVGCSVYTVPEDVGYRGLVPIGKPIANTRMYVLDDRLDPVPVGVTGELYIGGEGVARGYLGRPGLTAERFLPDPHGAVSGARFYRTGDLARFRTDGELEFLGRIDHQVKIRGYRIELGEIEAALLQHSAVREAVVAAREDQPGDKRLAAYVVLEEGNSVGGSELHDFLRERLPAYMLPAAYTVLDALPLSQGGKVDRRLLPAPVALRATLATTDYEAPKTPTEQTLADIWSDVLGLDRVGVHDNFFMVGGDSIRAMVAVDRVRAAFEVTVPLVAFFQNPTVAELSTALRDLMAPRDGSPVRLRRGNDGSPLFLFPAQGGSAAAYLELAGLLVTQPSVYALQSVGFDSDEAPFTTVEEIARAGLEAIRKVCPAGPYRLAGWSFGGLVAFEAARQLEAAGESVALLGILDTPVFRPRTDTARAEGGFKEELLRVVSDMALYKQHLESSTEEELIEEILRYERAGKRMSNLADSESIRRMVRVYTANGKATTTYRYDGTVAADIHLLRSTEQGSGLTNEVRLQDWQALTSGTVTVHPVPGRHAELLEMPSVQYVADVLTDILKDGSEI</sequence>
<dbReference type="SUPFAM" id="SSF52777">
    <property type="entry name" value="CoA-dependent acyltransferases"/>
    <property type="match status" value="6"/>
</dbReference>
<dbReference type="PANTHER" id="PTHR45527">
    <property type="entry name" value="NONRIBOSOMAL PEPTIDE SYNTHETASE"/>
    <property type="match status" value="1"/>
</dbReference>
<feature type="region of interest" description="Disordered" evidence="4">
    <location>
        <begin position="1065"/>
        <end position="1084"/>
    </location>
</feature>
<keyword evidence="6" id="KW-0614">Plasmid</keyword>
<dbReference type="InterPro" id="IPR045851">
    <property type="entry name" value="AMP-bd_C_sf"/>
</dbReference>
<organism evidence="6 7">
    <name type="scientific">Streptomyces cynarae</name>
    <dbReference type="NCBI Taxonomy" id="2981134"/>
    <lineage>
        <taxon>Bacteria</taxon>
        <taxon>Bacillati</taxon>
        <taxon>Actinomycetota</taxon>
        <taxon>Actinomycetes</taxon>
        <taxon>Kitasatosporales</taxon>
        <taxon>Streptomycetaceae</taxon>
        <taxon>Streptomyces</taxon>
    </lineage>
</organism>
<name>A0ABY6EE18_9ACTN</name>
<dbReference type="SMART" id="SM00823">
    <property type="entry name" value="PKS_PP"/>
    <property type="match status" value="3"/>
</dbReference>
<dbReference type="Gene3D" id="3.30.559.10">
    <property type="entry name" value="Chloramphenicol acetyltransferase-like domain"/>
    <property type="match status" value="3"/>
</dbReference>
<feature type="domain" description="Carrier" evidence="5">
    <location>
        <begin position="2077"/>
        <end position="2151"/>
    </location>
</feature>
<dbReference type="InterPro" id="IPR010071">
    <property type="entry name" value="AA_adenyl_dom"/>
</dbReference>
<dbReference type="InterPro" id="IPR020845">
    <property type="entry name" value="AMP-binding_CS"/>
</dbReference>
<dbReference type="InterPro" id="IPR000873">
    <property type="entry name" value="AMP-dep_synth/lig_dom"/>
</dbReference>
<dbReference type="Pfam" id="PF00501">
    <property type="entry name" value="AMP-binding"/>
    <property type="match status" value="3"/>
</dbReference>
<dbReference type="CDD" id="cd05930">
    <property type="entry name" value="A_NRPS"/>
    <property type="match status" value="1"/>
</dbReference>
<gene>
    <name evidence="6" type="ORF">N8I84_41420</name>
</gene>